<dbReference type="EMBL" id="CAJVPY010000825">
    <property type="protein sequence ID" value="CAG8493827.1"/>
    <property type="molecule type" value="Genomic_DNA"/>
</dbReference>
<dbReference type="AlphaFoldDB" id="A0A9N8ZEA9"/>
<keyword evidence="5" id="KW-1185">Reference proteome</keyword>
<gene>
    <name evidence="4" type="ORF">DERYTH_LOCUS2549</name>
</gene>
<keyword evidence="3" id="KW-0119">Carbohydrate metabolism</keyword>
<organism evidence="4 5">
    <name type="scientific">Dentiscutata erythropus</name>
    <dbReference type="NCBI Taxonomy" id="1348616"/>
    <lineage>
        <taxon>Eukaryota</taxon>
        <taxon>Fungi</taxon>
        <taxon>Fungi incertae sedis</taxon>
        <taxon>Mucoromycota</taxon>
        <taxon>Glomeromycotina</taxon>
        <taxon>Glomeromycetes</taxon>
        <taxon>Diversisporales</taxon>
        <taxon>Gigasporaceae</taxon>
        <taxon>Dentiscutata</taxon>
    </lineage>
</organism>
<dbReference type="Gene3D" id="3.40.50.11350">
    <property type="match status" value="1"/>
</dbReference>
<dbReference type="GO" id="GO:0046922">
    <property type="term" value="F:peptide-O-fucosyltransferase activity"/>
    <property type="evidence" value="ECO:0007669"/>
    <property type="project" value="InterPro"/>
</dbReference>
<sequence length="532" mass="61055">MSKARKGKAENVYTHVIVTGREISGRKLIKSNSIFANCDVPVYDLKFQKGNENTGISSALGRIQPDVLIYINEPKNEVVYDVDAALTAASQTNRNITKIAIPIERTKNMKWLTDLSIEVLKIIAQDRPLSLSHPTQSLNSSIYFSDDEINRKYCNANECKFLFPYNVVEQETQSNRHFISFIQLAQQLGRTVVLTNVGGSGISSLKNFSFDFYYDVDELSRKFPKVKFISQHKFQKWAEERYNKPDIIHVLLENSKANPNYTIRYDSPYFDKLLSEYRMDKYDLRLNNSATFKRINIGITAHNSKRGSENLELKKFLSVELESNAEVMLITHDVIRGSIFERLSPMPYARHITNAASKLAKKLKPYIAIHWRMEQGKTNLMPKCAKSLVTYIRNLSLTTGIENIYLATDYPLVNNGNNKTQSRTFSSIRENHHTAMKTLQSSFNVNTWVSTRALDYLQLYPIEGEHLKEELNGGGIQGIFDKLMLINADYFIAGPKGCCRFISTYTYTVMETRQELFEKNGTVKNIINRWEL</sequence>
<reference evidence="4" key="1">
    <citation type="submission" date="2021-06" db="EMBL/GenBank/DDBJ databases">
        <authorList>
            <person name="Kallberg Y."/>
            <person name="Tangrot J."/>
            <person name="Rosling A."/>
        </authorList>
    </citation>
    <scope>NUCLEOTIDE SEQUENCE</scope>
    <source>
        <strain evidence="4">MA453B</strain>
    </source>
</reference>
<protein>
    <submittedName>
        <fullName evidence="4">20342_t:CDS:1</fullName>
    </submittedName>
</protein>
<name>A0A9N8ZEA9_9GLOM</name>
<dbReference type="OrthoDB" id="2020419at2759"/>
<dbReference type="GO" id="GO:0005783">
    <property type="term" value="C:endoplasmic reticulum"/>
    <property type="evidence" value="ECO:0007669"/>
    <property type="project" value="UniProtKB-SubCell"/>
</dbReference>
<keyword evidence="1" id="KW-0808">Transferase</keyword>
<evidence type="ECO:0000313" key="5">
    <source>
        <dbReference type="Proteomes" id="UP000789405"/>
    </source>
</evidence>
<comment type="caution">
    <text evidence="4">The sequence shown here is derived from an EMBL/GenBank/DDBJ whole genome shotgun (WGS) entry which is preliminary data.</text>
</comment>
<dbReference type="Proteomes" id="UP000789405">
    <property type="component" value="Unassembled WGS sequence"/>
</dbReference>
<keyword evidence="2" id="KW-0294">Fucose metabolism</keyword>
<proteinExistence type="predicted"/>
<evidence type="ECO:0000313" key="4">
    <source>
        <dbReference type="EMBL" id="CAG8493827.1"/>
    </source>
</evidence>
<evidence type="ECO:0000256" key="2">
    <source>
        <dbReference type="ARBA" id="ARBA00023253"/>
    </source>
</evidence>
<dbReference type="InterPro" id="IPR045130">
    <property type="entry name" value="OFUT2-like"/>
</dbReference>
<evidence type="ECO:0000256" key="3">
    <source>
        <dbReference type="ARBA" id="ARBA00023277"/>
    </source>
</evidence>
<dbReference type="PANTHER" id="PTHR13398:SF0">
    <property type="entry name" value="GDP-FUCOSE PROTEIN O-FUCOSYLTRANSFERASE 2"/>
    <property type="match status" value="1"/>
</dbReference>
<dbReference type="PANTHER" id="PTHR13398">
    <property type="entry name" value="GDP-FUCOSE PROTEIN O-FUCOSYLTRANSFERASE 2"/>
    <property type="match status" value="1"/>
</dbReference>
<evidence type="ECO:0000256" key="1">
    <source>
        <dbReference type="ARBA" id="ARBA00022679"/>
    </source>
</evidence>
<dbReference type="GO" id="GO:0006004">
    <property type="term" value="P:fucose metabolic process"/>
    <property type="evidence" value="ECO:0007669"/>
    <property type="project" value="UniProtKB-KW"/>
</dbReference>
<accession>A0A9N8ZEA9</accession>